<evidence type="ECO:0000256" key="1">
    <source>
        <dbReference type="ARBA" id="ARBA00004651"/>
    </source>
</evidence>
<keyword evidence="15" id="KW-1185">Reference proteome</keyword>
<dbReference type="InterPro" id="IPR003439">
    <property type="entry name" value="ABC_transporter-like_ATP-bd"/>
</dbReference>
<evidence type="ECO:0000256" key="7">
    <source>
        <dbReference type="ARBA" id="ARBA00022967"/>
    </source>
</evidence>
<gene>
    <name evidence="14" type="primary">msbA</name>
    <name evidence="14" type="ORF">H8L67_06795</name>
</gene>
<keyword evidence="7" id="KW-1278">Translocase</keyword>
<dbReference type="PANTHER" id="PTHR43394">
    <property type="entry name" value="ATP-DEPENDENT PERMEASE MDL1, MITOCHONDRIAL"/>
    <property type="match status" value="1"/>
</dbReference>
<dbReference type="NCBIfam" id="TIGR02203">
    <property type="entry name" value="MsbA_lipidA"/>
    <property type="match status" value="1"/>
</dbReference>
<dbReference type="CDD" id="cd18552">
    <property type="entry name" value="ABC_6TM_MsbA_like"/>
    <property type="match status" value="1"/>
</dbReference>
<feature type="transmembrane region" description="Helical" evidence="11">
    <location>
        <begin position="138"/>
        <end position="155"/>
    </location>
</feature>
<dbReference type="Pfam" id="PF00664">
    <property type="entry name" value="ABC_membrane"/>
    <property type="match status" value="1"/>
</dbReference>
<dbReference type="PANTHER" id="PTHR43394:SF1">
    <property type="entry name" value="ATP-BINDING CASSETTE SUB-FAMILY B MEMBER 10, MITOCHONDRIAL"/>
    <property type="match status" value="1"/>
</dbReference>
<keyword evidence="9" id="KW-0445">Lipid transport</keyword>
<evidence type="ECO:0000256" key="8">
    <source>
        <dbReference type="ARBA" id="ARBA00022989"/>
    </source>
</evidence>
<evidence type="ECO:0000256" key="10">
    <source>
        <dbReference type="ARBA" id="ARBA00023136"/>
    </source>
</evidence>
<evidence type="ECO:0000256" key="11">
    <source>
        <dbReference type="SAM" id="Phobius"/>
    </source>
</evidence>
<dbReference type="SUPFAM" id="SSF90123">
    <property type="entry name" value="ABC transporter transmembrane region"/>
    <property type="match status" value="1"/>
</dbReference>
<dbReference type="Gene3D" id="3.40.50.300">
    <property type="entry name" value="P-loop containing nucleotide triphosphate hydrolases"/>
    <property type="match status" value="1"/>
</dbReference>
<dbReference type="InterPro" id="IPR039421">
    <property type="entry name" value="Type_1_exporter"/>
</dbReference>
<name>A0ABX8WQ24_9GAMM</name>
<feature type="transmembrane region" description="Helical" evidence="11">
    <location>
        <begin position="62"/>
        <end position="81"/>
    </location>
</feature>
<comment type="subcellular location">
    <subcellularLocation>
        <location evidence="1">Cell membrane</location>
        <topology evidence="1">Multi-pass membrane protein</topology>
    </subcellularLocation>
</comment>
<keyword evidence="4 11" id="KW-0812">Transmembrane</keyword>
<dbReference type="RefSeq" id="WP_220379101.1">
    <property type="nucleotide sequence ID" value="NZ_CP080544.1"/>
</dbReference>
<dbReference type="InterPro" id="IPR036640">
    <property type="entry name" value="ABC1_TM_sf"/>
</dbReference>
<dbReference type="SUPFAM" id="SSF52540">
    <property type="entry name" value="P-loop containing nucleoside triphosphate hydrolases"/>
    <property type="match status" value="1"/>
</dbReference>
<feature type="transmembrane region" description="Helical" evidence="11">
    <location>
        <begin position="280"/>
        <end position="297"/>
    </location>
</feature>
<feature type="transmembrane region" description="Helical" evidence="11">
    <location>
        <begin position="246"/>
        <end position="268"/>
    </location>
</feature>
<keyword evidence="2" id="KW-0813">Transport</keyword>
<dbReference type="EMBL" id="CP080544">
    <property type="protein sequence ID" value="QYR52314.1"/>
    <property type="molecule type" value="Genomic_DNA"/>
</dbReference>
<organism evidence="14 15">
    <name type="scientific">Lysobacter soyae</name>
    <dbReference type="NCBI Taxonomy" id="2764185"/>
    <lineage>
        <taxon>Bacteria</taxon>
        <taxon>Pseudomonadati</taxon>
        <taxon>Pseudomonadota</taxon>
        <taxon>Gammaproteobacteria</taxon>
        <taxon>Lysobacterales</taxon>
        <taxon>Lysobacteraceae</taxon>
        <taxon>Lysobacter</taxon>
    </lineage>
</organism>
<evidence type="ECO:0000256" key="9">
    <source>
        <dbReference type="ARBA" id="ARBA00023055"/>
    </source>
</evidence>
<keyword evidence="5" id="KW-0547">Nucleotide-binding</keyword>
<reference evidence="14 15" key="1">
    <citation type="submission" date="2021-08" db="EMBL/GenBank/DDBJ databases">
        <title>Lysobacter sp. strain CJ11 Genome sequencing and assembly.</title>
        <authorList>
            <person name="Kim I."/>
        </authorList>
    </citation>
    <scope>NUCLEOTIDE SEQUENCE [LARGE SCALE GENOMIC DNA]</scope>
    <source>
        <strain evidence="14 15">CJ11</strain>
    </source>
</reference>
<evidence type="ECO:0000313" key="14">
    <source>
        <dbReference type="EMBL" id="QYR52314.1"/>
    </source>
</evidence>
<dbReference type="SMART" id="SM00382">
    <property type="entry name" value="AAA"/>
    <property type="match status" value="1"/>
</dbReference>
<feature type="domain" description="ABC transporter" evidence="12">
    <location>
        <begin position="338"/>
        <end position="574"/>
    </location>
</feature>
<keyword evidence="3" id="KW-1003">Cell membrane</keyword>
<feature type="domain" description="ABC transmembrane type-1" evidence="13">
    <location>
        <begin position="26"/>
        <end position="306"/>
    </location>
</feature>
<dbReference type="Gene3D" id="1.20.1560.10">
    <property type="entry name" value="ABC transporter type 1, transmembrane domain"/>
    <property type="match status" value="1"/>
</dbReference>
<keyword evidence="10 11" id="KW-0472">Membrane</keyword>
<dbReference type="Proteomes" id="UP000824755">
    <property type="component" value="Chromosome"/>
</dbReference>
<dbReference type="Pfam" id="PF00005">
    <property type="entry name" value="ABC_tran"/>
    <property type="match status" value="1"/>
</dbReference>
<evidence type="ECO:0000256" key="4">
    <source>
        <dbReference type="ARBA" id="ARBA00022692"/>
    </source>
</evidence>
<evidence type="ECO:0000256" key="6">
    <source>
        <dbReference type="ARBA" id="ARBA00022840"/>
    </source>
</evidence>
<dbReference type="InterPro" id="IPR011527">
    <property type="entry name" value="ABC1_TM_dom"/>
</dbReference>
<keyword evidence="6" id="KW-0067">ATP-binding</keyword>
<sequence>MAGNEKSWDIYKRLLAFAKPYRGWIVLGFFGMAVEAAAGAGILRLTKPMIDEMLVNRVFSYWVPASLVLFLLIRGLGGLIGDYSIVRSGRNVVRDLRMRLMRKYLNLPGKAFDRENVPTMITRLSGDTEMVAQAAVDALKVIVSNLLSIIAYVGVMFWTSWRVSLVLFVLAPVMGWTMGKVGKRYRLLNTQIQDSNAELLQSADQALHAHQEVKTYGAQDSEMSRYGSQTKRNVNLALKVQVTNGLLSMFVQVFGAVGVAVMLIIAGHEALKGRLTAGDFFALLTAMVSIVPLLRQLTNVQSMLERGIDSASRVFGVLDSPEETDTGTRSLDRAKGLLEFRNVGVRYEGQHRDALRSISFTAKPGTVTAIVGRSGSGKSTLVKLIPRFYEIDSGEILLDGHAITEYRLNDLRRQIAMVSQQVTLFDGSIAQNVAYGEMSDAVDTRIAEAIRDANAAEFVDRLPNGADTEIGERGGKLSGGQRQRIAIARAMLKDAPILVLDEATAALDNESERLVQEALDHLMPDRTTLVIAHRLSTVEHADQVLVLDEGEIVEHGTHAELIAKGGVYAHLHGMQFREGKSR</sequence>
<dbReference type="InterPro" id="IPR011917">
    <property type="entry name" value="ABC_transpr_lipidA"/>
</dbReference>
<feature type="transmembrane region" description="Helical" evidence="11">
    <location>
        <begin position="161"/>
        <end position="179"/>
    </location>
</feature>
<evidence type="ECO:0000256" key="3">
    <source>
        <dbReference type="ARBA" id="ARBA00022475"/>
    </source>
</evidence>
<dbReference type="InterPro" id="IPR027417">
    <property type="entry name" value="P-loop_NTPase"/>
</dbReference>
<evidence type="ECO:0000256" key="5">
    <source>
        <dbReference type="ARBA" id="ARBA00022741"/>
    </source>
</evidence>
<protein>
    <submittedName>
        <fullName evidence="14">Lipid A export permease/ATP-binding protein MsbA</fullName>
    </submittedName>
</protein>
<keyword evidence="8 11" id="KW-1133">Transmembrane helix</keyword>
<dbReference type="PROSITE" id="PS50893">
    <property type="entry name" value="ABC_TRANSPORTER_2"/>
    <property type="match status" value="1"/>
</dbReference>
<dbReference type="InterPro" id="IPR017871">
    <property type="entry name" value="ABC_transporter-like_CS"/>
</dbReference>
<dbReference type="PROSITE" id="PS00211">
    <property type="entry name" value="ABC_TRANSPORTER_1"/>
    <property type="match status" value="1"/>
</dbReference>
<feature type="transmembrane region" description="Helical" evidence="11">
    <location>
        <begin position="21"/>
        <end position="42"/>
    </location>
</feature>
<accession>A0ABX8WQ24</accession>
<dbReference type="InterPro" id="IPR003593">
    <property type="entry name" value="AAA+_ATPase"/>
</dbReference>
<evidence type="ECO:0000259" key="12">
    <source>
        <dbReference type="PROSITE" id="PS50893"/>
    </source>
</evidence>
<evidence type="ECO:0000256" key="2">
    <source>
        <dbReference type="ARBA" id="ARBA00022448"/>
    </source>
</evidence>
<evidence type="ECO:0000313" key="15">
    <source>
        <dbReference type="Proteomes" id="UP000824755"/>
    </source>
</evidence>
<proteinExistence type="predicted"/>
<dbReference type="PROSITE" id="PS50929">
    <property type="entry name" value="ABC_TM1F"/>
    <property type="match status" value="1"/>
</dbReference>
<evidence type="ECO:0000259" key="13">
    <source>
        <dbReference type="PROSITE" id="PS50929"/>
    </source>
</evidence>